<accession>G2QFC7</accession>
<evidence type="ECO:0000313" key="2">
    <source>
        <dbReference type="Proteomes" id="UP000007322"/>
    </source>
</evidence>
<evidence type="ECO:0008006" key="3">
    <source>
        <dbReference type="Google" id="ProtNLM"/>
    </source>
</evidence>
<keyword evidence="2" id="KW-1185">Reference proteome</keyword>
<dbReference type="OrthoDB" id="10264538at2759"/>
<dbReference type="AlphaFoldDB" id="G2QFC7"/>
<reference evidence="1 2" key="1">
    <citation type="journal article" date="2011" name="Nat. Biotechnol.">
        <title>Comparative genomic analysis of the thermophilic biomass-degrading fungi Myceliophthora thermophila and Thielavia terrestris.</title>
        <authorList>
            <person name="Berka R.M."/>
            <person name="Grigoriev I.V."/>
            <person name="Otillar R."/>
            <person name="Salamov A."/>
            <person name="Grimwood J."/>
            <person name="Reid I."/>
            <person name="Ishmael N."/>
            <person name="John T."/>
            <person name="Darmond C."/>
            <person name="Moisan M.-C."/>
            <person name="Henrissat B."/>
            <person name="Coutinho P.M."/>
            <person name="Lombard V."/>
            <person name="Natvig D.O."/>
            <person name="Lindquist E."/>
            <person name="Schmutz J."/>
            <person name="Lucas S."/>
            <person name="Harris P."/>
            <person name="Powlowski J."/>
            <person name="Bellemare A."/>
            <person name="Taylor D."/>
            <person name="Butler G."/>
            <person name="de Vries R.P."/>
            <person name="Allijn I.E."/>
            <person name="van den Brink J."/>
            <person name="Ushinsky S."/>
            <person name="Storms R."/>
            <person name="Powell A.J."/>
            <person name="Paulsen I.T."/>
            <person name="Elbourne L.D.H."/>
            <person name="Baker S.E."/>
            <person name="Magnuson J."/>
            <person name="LaBoissiere S."/>
            <person name="Clutterbuck A.J."/>
            <person name="Martinez D."/>
            <person name="Wogulis M."/>
            <person name="de Leon A.L."/>
            <person name="Rey M.W."/>
            <person name="Tsang A."/>
        </authorList>
    </citation>
    <scope>NUCLEOTIDE SEQUENCE [LARGE SCALE GENOMIC DNA]</scope>
    <source>
        <strain evidence="2">ATCC 42464 / BCRC 31852 / DSM 1799</strain>
    </source>
</reference>
<dbReference type="Proteomes" id="UP000007322">
    <property type="component" value="Chromosome 4"/>
</dbReference>
<proteinExistence type="predicted"/>
<dbReference type="eggNOG" id="ENOG502REND">
    <property type="taxonomic scope" value="Eukaryota"/>
</dbReference>
<dbReference type="InParanoid" id="G2QFC7"/>
<dbReference type="HOGENOM" id="CLU_1807555_0_0_1"/>
<gene>
    <name evidence="1" type="ORF">MYCTH_2307186</name>
</gene>
<dbReference type="GeneID" id="11514266"/>
<dbReference type="KEGG" id="mtm:MYCTH_2307186"/>
<dbReference type="STRING" id="573729.G2QFC7"/>
<dbReference type="EMBL" id="CP003005">
    <property type="protein sequence ID" value="AEO59156.1"/>
    <property type="molecule type" value="Genomic_DNA"/>
</dbReference>
<dbReference type="RefSeq" id="XP_003664401.1">
    <property type="nucleotide sequence ID" value="XM_003664353.1"/>
</dbReference>
<sequence>MATGCYMLAALRLRTKFTLPVGLTKESQAPQVQLHPFKSDDERGGLIVKVRPPKEPANREPHHVPCDIVLCIDVSSSMNAAAPAPATSDGDQDCLSSLEGVVTGGGLTRDPETGLVNGFSTLKGTRAKLLTREQRRDVASLCT</sequence>
<dbReference type="VEuPathDB" id="FungiDB:MYCTH_2307186"/>
<evidence type="ECO:0000313" key="1">
    <source>
        <dbReference type="EMBL" id="AEO59156.1"/>
    </source>
</evidence>
<organism evidence="1 2">
    <name type="scientific">Thermothelomyces thermophilus (strain ATCC 42464 / BCRC 31852 / DSM 1799)</name>
    <name type="common">Sporotrichum thermophile</name>
    <dbReference type="NCBI Taxonomy" id="573729"/>
    <lineage>
        <taxon>Eukaryota</taxon>
        <taxon>Fungi</taxon>
        <taxon>Dikarya</taxon>
        <taxon>Ascomycota</taxon>
        <taxon>Pezizomycotina</taxon>
        <taxon>Sordariomycetes</taxon>
        <taxon>Sordariomycetidae</taxon>
        <taxon>Sordariales</taxon>
        <taxon>Chaetomiaceae</taxon>
        <taxon>Thermothelomyces</taxon>
    </lineage>
</organism>
<name>G2QFC7_THET4</name>
<protein>
    <recommendedName>
        <fullName evidence="3">VWFA domain-containing protein</fullName>
    </recommendedName>
</protein>